<name>A0A9P4UYC0_9PLEO</name>
<dbReference type="CDD" id="cd12148">
    <property type="entry name" value="fungal_TF_MHR"/>
    <property type="match status" value="1"/>
</dbReference>
<evidence type="ECO:0000313" key="6">
    <source>
        <dbReference type="EMBL" id="KAF2733017.1"/>
    </source>
</evidence>
<dbReference type="GO" id="GO:0008270">
    <property type="term" value="F:zinc ion binding"/>
    <property type="evidence" value="ECO:0007669"/>
    <property type="project" value="InterPro"/>
</dbReference>
<dbReference type="InterPro" id="IPR001138">
    <property type="entry name" value="Zn2Cys6_DnaBD"/>
</dbReference>
<dbReference type="Gene3D" id="4.10.240.10">
    <property type="entry name" value="Zn(2)-C6 fungal-type DNA-binding domain"/>
    <property type="match status" value="1"/>
</dbReference>
<dbReference type="PROSITE" id="PS00463">
    <property type="entry name" value="ZN2_CY6_FUNGAL_1"/>
    <property type="match status" value="1"/>
</dbReference>
<reference evidence="6" key="1">
    <citation type="journal article" date="2020" name="Stud. Mycol.">
        <title>101 Dothideomycetes genomes: a test case for predicting lifestyles and emergence of pathogens.</title>
        <authorList>
            <person name="Haridas S."/>
            <person name="Albert R."/>
            <person name="Binder M."/>
            <person name="Bloem J."/>
            <person name="Labutti K."/>
            <person name="Salamov A."/>
            <person name="Andreopoulos B."/>
            <person name="Baker S."/>
            <person name="Barry K."/>
            <person name="Bills G."/>
            <person name="Bluhm B."/>
            <person name="Cannon C."/>
            <person name="Castanera R."/>
            <person name="Culley D."/>
            <person name="Daum C."/>
            <person name="Ezra D."/>
            <person name="Gonzalez J."/>
            <person name="Henrissat B."/>
            <person name="Kuo A."/>
            <person name="Liang C."/>
            <person name="Lipzen A."/>
            <person name="Lutzoni F."/>
            <person name="Magnuson J."/>
            <person name="Mondo S."/>
            <person name="Nolan M."/>
            <person name="Ohm R."/>
            <person name="Pangilinan J."/>
            <person name="Park H.-J."/>
            <person name="Ramirez L."/>
            <person name="Alfaro M."/>
            <person name="Sun H."/>
            <person name="Tritt A."/>
            <person name="Yoshinaga Y."/>
            <person name="Zwiers L.-H."/>
            <person name="Turgeon B."/>
            <person name="Goodwin S."/>
            <person name="Spatafora J."/>
            <person name="Crous P."/>
            <person name="Grigoriev I."/>
        </authorList>
    </citation>
    <scope>NUCLEOTIDE SEQUENCE</scope>
    <source>
        <strain evidence="6">CBS 125425</strain>
    </source>
</reference>
<proteinExistence type="predicted"/>
<evidence type="ECO:0000256" key="3">
    <source>
        <dbReference type="ARBA" id="ARBA00023242"/>
    </source>
</evidence>
<keyword evidence="2" id="KW-0804">Transcription</keyword>
<evidence type="ECO:0000256" key="1">
    <source>
        <dbReference type="ARBA" id="ARBA00023015"/>
    </source>
</evidence>
<comment type="caution">
    <text evidence="6">The sequence shown here is derived from an EMBL/GenBank/DDBJ whole genome shotgun (WGS) entry which is preliminary data.</text>
</comment>
<accession>A0A9P4UYC0</accession>
<dbReference type="Pfam" id="PF00172">
    <property type="entry name" value="Zn_clus"/>
    <property type="match status" value="1"/>
</dbReference>
<dbReference type="CDD" id="cd00067">
    <property type="entry name" value="GAL4"/>
    <property type="match status" value="1"/>
</dbReference>
<dbReference type="PANTHER" id="PTHR47840">
    <property type="entry name" value="ZN(II)2CYS6 TRANSCRIPTION FACTOR (EUROFUNG)-RELATED"/>
    <property type="match status" value="1"/>
</dbReference>
<protein>
    <recommendedName>
        <fullName evidence="5">Zn(2)-C6 fungal-type domain-containing protein</fullName>
    </recommendedName>
</protein>
<dbReference type="PROSITE" id="PS50048">
    <property type="entry name" value="ZN2_CY6_FUNGAL_2"/>
    <property type="match status" value="1"/>
</dbReference>
<evidence type="ECO:0000256" key="2">
    <source>
        <dbReference type="ARBA" id="ARBA00023163"/>
    </source>
</evidence>
<dbReference type="SUPFAM" id="SSF57701">
    <property type="entry name" value="Zn2/Cys6 DNA-binding domain"/>
    <property type="match status" value="1"/>
</dbReference>
<dbReference type="OrthoDB" id="5392779at2759"/>
<feature type="domain" description="Zn(2)-C6 fungal-type" evidence="5">
    <location>
        <begin position="16"/>
        <end position="49"/>
    </location>
</feature>
<feature type="non-terminal residue" evidence="6">
    <location>
        <position position="1"/>
    </location>
</feature>
<keyword evidence="1" id="KW-0805">Transcription regulation</keyword>
<evidence type="ECO:0000259" key="5">
    <source>
        <dbReference type="PROSITE" id="PS50048"/>
    </source>
</evidence>
<dbReference type="GO" id="GO:0000981">
    <property type="term" value="F:DNA-binding transcription factor activity, RNA polymerase II-specific"/>
    <property type="evidence" value="ECO:0007669"/>
    <property type="project" value="InterPro"/>
</dbReference>
<dbReference type="EMBL" id="ML996168">
    <property type="protein sequence ID" value="KAF2733017.1"/>
    <property type="molecule type" value="Genomic_DNA"/>
</dbReference>
<evidence type="ECO:0000256" key="4">
    <source>
        <dbReference type="SAM" id="MobiDB-lite"/>
    </source>
</evidence>
<keyword evidence="7" id="KW-1185">Reference proteome</keyword>
<dbReference type="SMART" id="SM00066">
    <property type="entry name" value="GAL4"/>
    <property type="match status" value="1"/>
</dbReference>
<feature type="non-terminal residue" evidence="6">
    <location>
        <position position="565"/>
    </location>
</feature>
<dbReference type="Proteomes" id="UP000799444">
    <property type="component" value="Unassembled WGS sequence"/>
</dbReference>
<evidence type="ECO:0000313" key="7">
    <source>
        <dbReference type="Proteomes" id="UP000799444"/>
    </source>
</evidence>
<sequence>EGLAPKRRKVRKGTQSCWECRRRKVRCIFTAPTDPICNNCERRKTTCISQELPDTQITGDSSPALPSIEVELDRPRKQPPLSPVTCDDVSRALLEAWPCRSQLDVIHAIPIGTSAHINYGFRRRAPSPNPQTSPLAKEMIQPPPPSSHPVLIARSLLILGTFLQGLPYPLIKSLIAQGLAAHAIMTHAVDTAVRYVTGNDDLVSSVEGVECILMEAAYHNYSGSLHRAWVTLRRAITFAQVMAVHRGLSSPTLKFVDALTRAAFDPSYMSFRLAQMDRYLSLMLGLPPAYFESSFDTINDLERVAPTERLQRIHCDVAGRILQRNFSTANDLTETHEIDMLLHKAARVMPPQWWIMPDFRSPDGNIHHELFHFNDQLVHYHCLIRLHLPGMLRSDPDGRYNYSRITAVNASRETLTRYISFRAANPTHFYCRGSDFLAFISCTVLCLAHTQAHGRNLQVGAEELSSNIVNCFLTHGRPSDRGMMERSLQIIESMNSTGDDTIALKISRLLQLLLDIEASAADGSYYSSTSSIDDDGDPGCDARLTKGGKVLRIHIPHFGTINIER</sequence>
<feature type="region of interest" description="Disordered" evidence="4">
    <location>
        <begin position="125"/>
        <end position="146"/>
    </location>
</feature>
<dbReference type="AlphaFoldDB" id="A0A9P4UYC0"/>
<dbReference type="InterPro" id="IPR036864">
    <property type="entry name" value="Zn2-C6_fun-type_DNA-bd_sf"/>
</dbReference>
<organism evidence="6 7">
    <name type="scientific">Polyplosphaeria fusca</name>
    <dbReference type="NCBI Taxonomy" id="682080"/>
    <lineage>
        <taxon>Eukaryota</taxon>
        <taxon>Fungi</taxon>
        <taxon>Dikarya</taxon>
        <taxon>Ascomycota</taxon>
        <taxon>Pezizomycotina</taxon>
        <taxon>Dothideomycetes</taxon>
        <taxon>Pleosporomycetidae</taxon>
        <taxon>Pleosporales</taxon>
        <taxon>Tetraplosphaeriaceae</taxon>
        <taxon>Polyplosphaeria</taxon>
    </lineage>
</organism>
<keyword evidence="3" id="KW-0539">Nucleus</keyword>
<dbReference type="PANTHER" id="PTHR47840:SF1">
    <property type="entry name" value="ZN(II)2CYS6 TRANSCRIPTION FACTOR (EUROFUNG)"/>
    <property type="match status" value="1"/>
</dbReference>
<gene>
    <name evidence="6" type="ORF">EJ04DRAFT_393013</name>
</gene>